<dbReference type="Proteomes" id="UP000064967">
    <property type="component" value="Chromosome"/>
</dbReference>
<evidence type="ECO:0000313" key="3">
    <source>
        <dbReference type="EMBL" id="AKU98230.1"/>
    </source>
</evidence>
<protein>
    <recommendedName>
        <fullName evidence="5">Outer membrane lipoprotein BamD-like domain-containing protein</fullName>
    </recommendedName>
</protein>
<keyword evidence="2" id="KW-1133">Transmembrane helix</keyword>
<dbReference type="AlphaFoldDB" id="A0A0K1PXI0"/>
<dbReference type="KEGG" id="llu:AKJ09_04894"/>
<evidence type="ECO:0008006" key="5">
    <source>
        <dbReference type="Google" id="ProtNLM"/>
    </source>
</evidence>
<name>A0A0K1PXI0_9BACT</name>
<keyword evidence="2" id="KW-0812">Transmembrane</keyword>
<sequence>MKGPPRLFEEGSSFERSLLRSGLDEGPSADLESRILAAVAAAPAAASISDAGASGARPAVSGFFRPRFFILAAAAVGVGAVLVTSIVERHASVVDRTAAPVVSANPVVAVAPAAPAPAAPEVVLTPDSLPTAPTFSPPSSVPPSVPSSVRSSAATALSASAKPSALNDDGPSLEREIELLDAVKKKLGAGATVDASRALDAYDAEFPHGALRPEATVLRVRTLLLQGNRAAATKLADDFLAKHPSSVHGKRIRALLAE</sequence>
<evidence type="ECO:0000256" key="2">
    <source>
        <dbReference type="SAM" id="Phobius"/>
    </source>
</evidence>
<evidence type="ECO:0000256" key="1">
    <source>
        <dbReference type="SAM" id="MobiDB-lite"/>
    </source>
</evidence>
<dbReference type="OrthoDB" id="5514508at2"/>
<proteinExistence type="predicted"/>
<accession>A0A0K1PXI0</accession>
<evidence type="ECO:0000313" key="4">
    <source>
        <dbReference type="Proteomes" id="UP000064967"/>
    </source>
</evidence>
<feature type="transmembrane region" description="Helical" evidence="2">
    <location>
        <begin position="68"/>
        <end position="87"/>
    </location>
</feature>
<dbReference type="RefSeq" id="WP_146649230.1">
    <property type="nucleotide sequence ID" value="NZ_CP012333.1"/>
</dbReference>
<organism evidence="3 4">
    <name type="scientific">Labilithrix luteola</name>
    <dbReference type="NCBI Taxonomy" id="1391654"/>
    <lineage>
        <taxon>Bacteria</taxon>
        <taxon>Pseudomonadati</taxon>
        <taxon>Myxococcota</taxon>
        <taxon>Polyangia</taxon>
        <taxon>Polyangiales</taxon>
        <taxon>Labilitrichaceae</taxon>
        <taxon>Labilithrix</taxon>
    </lineage>
</organism>
<dbReference type="EMBL" id="CP012333">
    <property type="protein sequence ID" value="AKU98230.1"/>
    <property type="molecule type" value="Genomic_DNA"/>
</dbReference>
<dbReference type="STRING" id="1391654.AKJ09_04894"/>
<keyword evidence="2" id="KW-0472">Membrane</keyword>
<feature type="compositionally biased region" description="Pro residues" evidence="1">
    <location>
        <begin position="135"/>
        <end position="145"/>
    </location>
</feature>
<reference evidence="3 4" key="1">
    <citation type="submission" date="2015-08" db="EMBL/GenBank/DDBJ databases">
        <authorList>
            <person name="Babu N.S."/>
            <person name="Beckwith C.J."/>
            <person name="Beseler K.G."/>
            <person name="Brison A."/>
            <person name="Carone J.V."/>
            <person name="Caskin T.P."/>
            <person name="Diamond M."/>
            <person name="Durham M.E."/>
            <person name="Foxe J.M."/>
            <person name="Go M."/>
            <person name="Henderson B.A."/>
            <person name="Jones I.B."/>
            <person name="McGettigan J.A."/>
            <person name="Micheletti S.J."/>
            <person name="Nasrallah M.E."/>
            <person name="Ortiz D."/>
            <person name="Piller C.R."/>
            <person name="Privatt S.R."/>
            <person name="Schneider S.L."/>
            <person name="Sharp S."/>
            <person name="Smith T.C."/>
            <person name="Stanton J.D."/>
            <person name="Ullery H.E."/>
            <person name="Wilson R.J."/>
            <person name="Serrano M.G."/>
            <person name="Buck G."/>
            <person name="Lee V."/>
            <person name="Wang Y."/>
            <person name="Carvalho R."/>
            <person name="Voegtly L."/>
            <person name="Shi R."/>
            <person name="Duckworth R."/>
            <person name="Johnson A."/>
            <person name="Loviza R."/>
            <person name="Walstead R."/>
            <person name="Shah Z."/>
            <person name="Kiflezghi M."/>
            <person name="Wade K."/>
            <person name="Ball S.L."/>
            <person name="Bradley K.W."/>
            <person name="Asai D.J."/>
            <person name="Bowman C.A."/>
            <person name="Russell D.A."/>
            <person name="Pope W.H."/>
            <person name="Jacobs-Sera D."/>
            <person name="Hendrix R.W."/>
            <person name="Hatfull G.F."/>
        </authorList>
    </citation>
    <scope>NUCLEOTIDE SEQUENCE [LARGE SCALE GENOMIC DNA]</scope>
    <source>
        <strain evidence="3 4">DSM 27648</strain>
    </source>
</reference>
<feature type="region of interest" description="Disordered" evidence="1">
    <location>
        <begin position="129"/>
        <end position="149"/>
    </location>
</feature>
<gene>
    <name evidence="3" type="ORF">AKJ09_04894</name>
</gene>
<keyword evidence="4" id="KW-1185">Reference proteome</keyword>